<comment type="caution">
    <text evidence="1">The sequence shown here is derived from an EMBL/GenBank/DDBJ whole genome shotgun (WGS) entry which is preliminary data.</text>
</comment>
<dbReference type="InterPro" id="IPR008775">
    <property type="entry name" value="Phytyl_CoA_dOase-like"/>
</dbReference>
<dbReference type="RefSeq" id="WP_230549836.1">
    <property type="nucleotide sequence ID" value="NZ_JAJISD010000002.1"/>
</dbReference>
<dbReference type="PANTHER" id="PTHR20883">
    <property type="entry name" value="PHYTANOYL-COA DIOXYGENASE DOMAIN CONTAINING 1"/>
    <property type="match status" value="1"/>
</dbReference>
<dbReference type="Pfam" id="PF05721">
    <property type="entry name" value="PhyH"/>
    <property type="match status" value="1"/>
</dbReference>
<reference evidence="1 2" key="1">
    <citation type="submission" date="2021-11" db="EMBL/GenBank/DDBJ databases">
        <authorList>
            <person name="Lee D.-H."/>
            <person name="Kim S.-B."/>
        </authorList>
    </citation>
    <scope>NUCLEOTIDE SEQUENCE [LARGE SCALE GENOMIC DNA]</scope>
    <source>
        <strain evidence="1 2">KCTC 52223</strain>
    </source>
</reference>
<dbReference type="Proteomes" id="UP001198862">
    <property type="component" value="Unassembled WGS sequence"/>
</dbReference>
<dbReference type="GO" id="GO:0051213">
    <property type="term" value="F:dioxygenase activity"/>
    <property type="evidence" value="ECO:0007669"/>
    <property type="project" value="UniProtKB-KW"/>
</dbReference>
<proteinExistence type="predicted"/>
<gene>
    <name evidence="1" type="ORF">LJ725_06550</name>
</gene>
<dbReference type="PANTHER" id="PTHR20883:SF46">
    <property type="entry name" value="PHYTANOYL-COA HYDROXYLASE"/>
    <property type="match status" value="1"/>
</dbReference>
<dbReference type="Gene3D" id="2.60.120.620">
    <property type="entry name" value="q2cbj1_9rhob like domain"/>
    <property type="match status" value="1"/>
</dbReference>
<dbReference type="SUPFAM" id="SSF51197">
    <property type="entry name" value="Clavaminate synthase-like"/>
    <property type="match status" value="1"/>
</dbReference>
<keyword evidence="1" id="KW-0223">Dioxygenase</keyword>
<name>A0ABS8KRB2_9HYPH</name>
<accession>A0ABS8KRB2</accession>
<protein>
    <submittedName>
        <fullName evidence="1">Phytanoyl-CoA dioxygenase family protein</fullName>
    </submittedName>
</protein>
<evidence type="ECO:0000313" key="2">
    <source>
        <dbReference type="Proteomes" id="UP001198862"/>
    </source>
</evidence>
<sequence>MKPQDVLKHKPLVLTEDQRAAYFRDGYLVLENYVSADWLSRLRAAMTEVVDRSRAETRSGDVFVLEQGHSASDPRLHRVTSPQDQHPTFWDFMSDPVMTDLVADVVGPDVKFHHAKLNVKAGNGSREFKWHQDIQAWPHTDYSPVTVGVYIDGCSDDQGPLAFVPGSHEGPLYTMYDEKGGFAVALREADARQIRESEVKRATGGPGTTLLLNCRTIHGSTQNRSSAARPLLLPVYSSADSFCYVPSPIASPHMGDIVRGKPATYASFDLRPCELPPDWRAGYRAPWSLQQESEKARTAM</sequence>
<organism evidence="1 2">
    <name type="scientific">Reyranella aquatilis</name>
    <dbReference type="NCBI Taxonomy" id="2035356"/>
    <lineage>
        <taxon>Bacteria</taxon>
        <taxon>Pseudomonadati</taxon>
        <taxon>Pseudomonadota</taxon>
        <taxon>Alphaproteobacteria</taxon>
        <taxon>Hyphomicrobiales</taxon>
        <taxon>Reyranellaceae</taxon>
        <taxon>Reyranella</taxon>
    </lineage>
</organism>
<dbReference type="EMBL" id="JAJISD010000002">
    <property type="protein sequence ID" value="MCC8428617.1"/>
    <property type="molecule type" value="Genomic_DNA"/>
</dbReference>
<keyword evidence="1" id="KW-0560">Oxidoreductase</keyword>
<keyword evidence="2" id="KW-1185">Reference proteome</keyword>
<evidence type="ECO:0000313" key="1">
    <source>
        <dbReference type="EMBL" id="MCC8428617.1"/>
    </source>
</evidence>